<proteinExistence type="predicted"/>
<gene>
    <name evidence="2" type="ORF">AYI70_g5260</name>
    <name evidence="1" type="ORF">AYI70_g8368</name>
</gene>
<comment type="caution">
    <text evidence="1">The sequence shown here is derived from an EMBL/GenBank/DDBJ whole genome shotgun (WGS) entry which is preliminary data.</text>
</comment>
<organism evidence="1 3">
    <name type="scientific">Smittium culicis</name>
    <dbReference type="NCBI Taxonomy" id="133412"/>
    <lineage>
        <taxon>Eukaryota</taxon>
        <taxon>Fungi</taxon>
        <taxon>Fungi incertae sedis</taxon>
        <taxon>Zoopagomycota</taxon>
        <taxon>Kickxellomycotina</taxon>
        <taxon>Harpellomycetes</taxon>
        <taxon>Harpellales</taxon>
        <taxon>Legeriomycetaceae</taxon>
        <taxon>Smittium</taxon>
    </lineage>
</organism>
<dbReference type="AlphaFoldDB" id="A0A1R1XGB3"/>
<dbReference type="PANTHER" id="PTHR14209:SF19">
    <property type="entry name" value="ISOAMYL ACETATE-HYDROLYZING ESTERASE 1 HOMOLOG"/>
    <property type="match status" value="1"/>
</dbReference>
<dbReference type="Gene3D" id="3.40.50.1110">
    <property type="entry name" value="SGNH hydrolase"/>
    <property type="match status" value="1"/>
</dbReference>
<keyword evidence="3" id="KW-1185">Reference proteome</keyword>
<accession>A0A1R1XGB3</accession>
<dbReference type="EMBL" id="LSSN01001701">
    <property type="protein sequence ID" value="OMJ18614.1"/>
    <property type="molecule type" value="Genomic_DNA"/>
</dbReference>
<sequence>MNDVIVAFGDSITQRGQDPKMKGWVSQLINRYIRKLDVLNRGFAGYNTKSGCVMFPRIFPTTNGKPTSGKIKFHDTVVYKSAEELSLRADQEFGAGKNLESKIKLVIIFFGANDSCFPGTQQHVPLTEFKTNIASMITLLRDPKSLKYSPWTKVILITPPPYSKAMWNKTVAEIGFYETRRSNFAVKQYVDAVVEVGKKFRVPVIDIWTAFMNEIKAMREKKFKSANLDDLRAQSYSEASYGFDELLIDGIHLTKRGNDKVFKMLTNLIDEQFPELRCENIGELMPEWNALFPVDK</sequence>
<protein>
    <submittedName>
        <fullName evidence="1">Isoamyl acetate-hydrolyzing esterase 1-like protein</fullName>
    </submittedName>
</protein>
<dbReference type="OrthoDB" id="671439at2759"/>
<evidence type="ECO:0000313" key="3">
    <source>
        <dbReference type="Proteomes" id="UP000187283"/>
    </source>
</evidence>
<dbReference type="Proteomes" id="UP000187283">
    <property type="component" value="Unassembled WGS sequence"/>
</dbReference>
<dbReference type="PANTHER" id="PTHR14209">
    <property type="entry name" value="ISOAMYL ACETATE-HYDROLYZING ESTERASE 1"/>
    <property type="match status" value="1"/>
</dbReference>
<dbReference type="STRING" id="133412.A0A1R1XGB3"/>
<dbReference type="EMBL" id="LSSN01003403">
    <property type="protein sequence ID" value="OMJ13648.1"/>
    <property type="molecule type" value="Genomic_DNA"/>
</dbReference>
<evidence type="ECO:0000313" key="1">
    <source>
        <dbReference type="EMBL" id="OMJ13648.1"/>
    </source>
</evidence>
<dbReference type="InterPro" id="IPR036514">
    <property type="entry name" value="SGNH_hydro_sf"/>
</dbReference>
<dbReference type="InterPro" id="IPR045136">
    <property type="entry name" value="Iah1-like"/>
</dbReference>
<dbReference type="InterPro" id="IPR001087">
    <property type="entry name" value="GDSL"/>
</dbReference>
<dbReference type="GO" id="GO:0016788">
    <property type="term" value="F:hydrolase activity, acting on ester bonds"/>
    <property type="evidence" value="ECO:0007669"/>
    <property type="project" value="InterPro"/>
</dbReference>
<name>A0A1R1XGB3_9FUNG</name>
<dbReference type="SUPFAM" id="SSF52266">
    <property type="entry name" value="SGNH hydrolase"/>
    <property type="match status" value="1"/>
</dbReference>
<dbReference type="CDD" id="cd01838">
    <property type="entry name" value="Isoamyl_acetate_hydrolase_like"/>
    <property type="match status" value="1"/>
</dbReference>
<reference evidence="1 3" key="1">
    <citation type="submission" date="2017-01" db="EMBL/GenBank/DDBJ databases">
        <authorList>
            <person name="Mah S.A."/>
            <person name="Swanson W.J."/>
            <person name="Moy G.W."/>
            <person name="Vacquier V.D."/>
        </authorList>
    </citation>
    <scope>NUCLEOTIDE SEQUENCE [LARGE SCALE GENOMIC DNA]</scope>
    <source>
        <strain evidence="1 3">GSMNP</strain>
    </source>
</reference>
<dbReference type="Pfam" id="PF00657">
    <property type="entry name" value="Lipase_GDSL"/>
    <property type="match status" value="1"/>
</dbReference>
<evidence type="ECO:0000313" key="2">
    <source>
        <dbReference type="EMBL" id="OMJ18614.1"/>
    </source>
</evidence>